<sequence>MAHFSQRYLKMLVLLLSCAQLGVEASPTPHTAKPLKGTPYLITILILVSLLLLLFAAKCMFVSHRRRRREIYQDMKPFGSSHFVWRDNLSMSSVNPHDDPAPSNNEKDAKSAFLVGLLGSPSWETRPFAKVNITFDAFHFNGSFAPSVLKQQSKQRSYRLSTHAKSHWYPLERSSGRSKVLSKCKDLMTVLFMPSRGNDTSRSDETPEVSSLEQSSPLPAMHSDLSPSSHQLFQETNGPISTPEAPSGTVTLPPPALILPCTCTPSVVSKASGKDYGSLLSHHYNLSLNSSVSHLAMLPELDTLPQVLSEEGNLYFRATPHSHSATSTIIQTPSICTSISSLKDRARLSPVLRPSPLRSMYLPSKDDDPVQCFKNLHRRTDDAVEVDVVHLLTDVPSGTFVDHRHDVVSIISDEQPTPNLRDRISSTRKGQPDNLVTFLEELVQATSAWDDSLFLDNNFKAMIDNSKPVGSSPPEVRLKKCRPTRKRYMSPAILEDIPEVDVTDFEIPLPEKYPMLRLDSEGKIFFQ</sequence>
<evidence type="ECO:0000313" key="5">
    <source>
        <dbReference type="Proteomes" id="UP000724874"/>
    </source>
</evidence>
<proteinExistence type="predicted"/>
<dbReference type="EMBL" id="JADNYJ010000001">
    <property type="protein sequence ID" value="KAF8913929.1"/>
    <property type="molecule type" value="Genomic_DNA"/>
</dbReference>
<feature type="signal peptide" evidence="3">
    <location>
        <begin position="1"/>
        <end position="25"/>
    </location>
</feature>
<protein>
    <submittedName>
        <fullName evidence="4">Uncharacterized protein</fullName>
    </submittedName>
</protein>
<dbReference type="AlphaFoldDB" id="A0A9P5P4F7"/>
<evidence type="ECO:0000256" key="2">
    <source>
        <dbReference type="SAM" id="Phobius"/>
    </source>
</evidence>
<evidence type="ECO:0000256" key="3">
    <source>
        <dbReference type="SAM" id="SignalP"/>
    </source>
</evidence>
<name>A0A9P5P4F7_GYMJU</name>
<accession>A0A9P5P4F7</accession>
<keyword evidence="2" id="KW-1133">Transmembrane helix</keyword>
<feature type="compositionally biased region" description="Polar residues" evidence="1">
    <location>
        <begin position="225"/>
        <end position="240"/>
    </location>
</feature>
<evidence type="ECO:0000256" key="1">
    <source>
        <dbReference type="SAM" id="MobiDB-lite"/>
    </source>
</evidence>
<keyword evidence="3" id="KW-0732">Signal</keyword>
<keyword evidence="2" id="KW-0472">Membrane</keyword>
<feature type="transmembrane region" description="Helical" evidence="2">
    <location>
        <begin position="41"/>
        <end position="61"/>
    </location>
</feature>
<organism evidence="4 5">
    <name type="scientific">Gymnopilus junonius</name>
    <name type="common">Spectacular rustgill mushroom</name>
    <name type="synonym">Gymnopilus spectabilis subsp. junonius</name>
    <dbReference type="NCBI Taxonomy" id="109634"/>
    <lineage>
        <taxon>Eukaryota</taxon>
        <taxon>Fungi</taxon>
        <taxon>Dikarya</taxon>
        <taxon>Basidiomycota</taxon>
        <taxon>Agaricomycotina</taxon>
        <taxon>Agaricomycetes</taxon>
        <taxon>Agaricomycetidae</taxon>
        <taxon>Agaricales</taxon>
        <taxon>Agaricineae</taxon>
        <taxon>Hymenogastraceae</taxon>
        <taxon>Gymnopilus</taxon>
    </lineage>
</organism>
<dbReference type="Proteomes" id="UP000724874">
    <property type="component" value="Unassembled WGS sequence"/>
</dbReference>
<feature type="compositionally biased region" description="Polar residues" evidence="1">
    <location>
        <begin position="208"/>
        <end position="217"/>
    </location>
</feature>
<gene>
    <name evidence="4" type="ORF">CPB84DRAFT_1956729</name>
</gene>
<keyword evidence="5" id="KW-1185">Reference proteome</keyword>
<comment type="caution">
    <text evidence="4">The sequence shown here is derived from an EMBL/GenBank/DDBJ whole genome shotgun (WGS) entry which is preliminary data.</text>
</comment>
<dbReference type="OrthoDB" id="2982374at2759"/>
<keyword evidence="2" id="KW-0812">Transmembrane</keyword>
<feature type="chain" id="PRO_5040198140" evidence="3">
    <location>
        <begin position="26"/>
        <end position="527"/>
    </location>
</feature>
<reference evidence="4" key="1">
    <citation type="submission" date="2020-11" db="EMBL/GenBank/DDBJ databases">
        <authorList>
            <consortium name="DOE Joint Genome Institute"/>
            <person name="Ahrendt S."/>
            <person name="Riley R."/>
            <person name="Andreopoulos W."/>
            <person name="LaButti K."/>
            <person name="Pangilinan J."/>
            <person name="Ruiz-duenas F.J."/>
            <person name="Barrasa J.M."/>
            <person name="Sanchez-Garcia M."/>
            <person name="Camarero S."/>
            <person name="Miyauchi S."/>
            <person name="Serrano A."/>
            <person name="Linde D."/>
            <person name="Babiker R."/>
            <person name="Drula E."/>
            <person name="Ayuso-Fernandez I."/>
            <person name="Pacheco R."/>
            <person name="Padilla G."/>
            <person name="Ferreira P."/>
            <person name="Barriuso J."/>
            <person name="Kellner H."/>
            <person name="Castanera R."/>
            <person name="Alfaro M."/>
            <person name="Ramirez L."/>
            <person name="Pisabarro A.G."/>
            <person name="Kuo A."/>
            <person name="Tritt A."/>
            <person name="Lipzen A."/>
            <person name="He G."/>
            <person name="Yan M."/>
            <person name="Ng V."/>
            <person name="Cullen D."/>
            <person name="Martin F."/>
            <person name="Rosso M.-N."/>
            <person name="Henrissat B."/>
            <person name="Hibbett D."/>
            <person name="Martinez A.T."/>
            <person name="Grigoriev I.V."/>
        </authorList>
    </citation>
    <scope>NUCLEOTIDE SEQUENCE</scope>
    <source>
        <strain evidence="4">AH 44721</strain>
    </source>
</reference>
<evidence type="ECO:0000313" key="4">
    <source>
        <dbReference type="EMBL" id="KAF8913929.1"/>
    </source>
</evidence>
<feature type="region of interest" description="Disordered" evidence="1">
    <location>
        <begin position="194"/>
        <end position="248"/>
    </location>
</feature>